<dbReference type="EMBL" id="LC177550">
    <property type="protein sequence ID" value="BAV90483.1"/>
    <property type="molecule type" value="Genomic_DNA"/>
</dbReference>
<sequence length="280" mass="32629">MMKILPVIVLYKKKIEECESLFSLIKMDGILTYIDTIYIHDNSANENQPIKKYGTFKVKYYGDGYNHGVSKAYNDACRYAKENGYTWLLLLDQDTQFPENALNEYCCGINSYPGLPLYVPVLRTKDDIICSPCAYRWHRGFTPRQLKIGVNSLNEFSPINSGMLIRVESFIAAGGYNEKVYLDFSDFQFIERVRIVQDKFCIINLEAKQDFSNDTNDVRSLISRFKIYCECALNCEKKTIIDKIQYASIVFARTSKLFIRTKNIEFFKIFFMQYIFKGES</sequence>
<dbReference type="Gene3D" id="3.90.550.10">
    <property type="entry name" value="Spore Coat Polysaccharide Biosynthesis Protein SpsA, Chain A"/>
    <property type="match status" value="1"/>
</dbReference>
<evidence type="ECO:0000313" key="2">
    <source>
        <dbReference type="EMBL" id="BAV90483.1"/>
    </source>
</evidence>
<proteinExistence type="predicted"/>
<dbReference type="InterPro" id="IPR029044">
    <property type="entry name" value="Nucleotide-diphossugar_trans"/>
</dbReference>
<reference evidence="2" key="1">
    <citation type="journal article" date="2017" name="Microb. Genom.">
        <title>An untypeable enterotoxigenic Escherichia coli represents one of the dominant types causing human disease.</title>
        <authorList>
            <person name="Iguchi A."/>
            <person name="von Mentzer A."/>
            <person name="Kikuchi T."/>
            <person name="Thomson N.R."/>
        </authorList>
    </citation>
    <scope>NUCLEOTIDE SEQUENCE</scope>
    <source>
        <strain evidence="2">E1682</strain>
    </source>
</reference>
<dbReference type="AlphaFoldDB" id="A0A1J1DXN1"/>
<dbReference type="SUPFAM" id="SSF53448">
    <property type="entry name" value="Nucleotide-diphospho-sugar transferases"/>
    <property type="match status" value="1"/>
</dbReference>
<accession>A0A1J1DXN1</accession>
<dbReference type="Pfam" id="PF00535">
    <property type="entry name" value="Glycos_transf_2"/>
    <property type="match status" value="1"/>
</dbReference>
<evidence type="ECO:0000259" key="1">
    <source>
        <dbReference type="Pfam" id="PF00535"/>
    </source>
</evidence>
<name>A0A1J1DXN1_ECOLX</name>
<feature type="domain" description="Glycosyltransferase 2-like" evidence="1">
    <location>
        <begin position="34"/>
        <end position="102"/>
    </location>
</feature>
<organism evidence="2">
    <name type="scientific">Escherichia coli</name>
    <dbReference type="NCBI Taxonomy" id="562"/>
    <lineage>
        <taxon>Bacteria</taxon>
        <taxon>Pseudomonadati</taxon>
        <taxon>Pseudomonadota</taxon>
        <taxon>Gammaproteobacteria</taxon>
        <taxon>Enterobacterales</taxon>
        <taxon>Enterobacteriaceae</taxon>
        <taxon>Escherichia</taxon>
    </lineage>
</organism>
<protein>
    <submittedName>
        <fullName evidence="2">Putative glycosyltranslocase</fullName>
    </submittedName>
</protein>
<dbReference type="InterPro" id="IPR001173">
    <property type="entry name" value="Glyco_trans_2-like"/>
</dbReference>